<evidence type="ECO:0000313" key="3">
    <source>
        <dbReference type="EMBL" id="OZU88746.1"/>
    </source>
</evidence>
<dbReference type="PROSITE" id="PS51257">
    <property type="entry name" value="PROKAR_LIPOPROTEIN"/>
    <property type="match status" value="1"/>
</dbReference>
<feature type="transmembrane region" description="Helical" evidence="1">
    <location>
        <begin position="413"/>
        <end position="432"/>
    </location>
</feature>
<keyword evidence="4" id="KW-1185">Reference proteome</keyword>
<feature type="transmembrane region" description="Helical" evidence="1">
    <location>
        <begin position="245"/>
        <end position="263"/>
    </location>
</feature>
<evidence type="ECO:0000259" key="2">
    <source>
        <dbReference type="Pfam" id="PF09972"/>
    </source>
</evidence>
<keyword evidence="1" id="KW-0812">Transmembrane</keyword>
<dbReference type="RefSeq" id="WP_094885838.1">
    <property type="nucleotide sequence ID" value="NZ_NPMS01000004.1"/>
</dbReference>
<organism evidence="3 4">
    <name type="scientific">Virgibacillus indicus</name>
    <dbReference type="NCBI Taxonomy" id="2024554"/>
    <lineage>
        <taxon>Bacteria</taxon>
        <taxon>Bacillati</taxon>
        <taxon>Bacillota</taxon>
        <taxon>Bacilli</taxon>
        <taxon>Bacillales</taxon>
        <taxon>Bacillaceae</taxon>
        <taxon>Virgibacillus</taxon>
    </lineage>
</organism>
<dbReference type="OrthoDB" id="5507254at2"/>
<evidence type="ECO:0000256" key="1">
    <source>
        <dbReference type="SAM" id="Phobius"/>
    </source>
</evidence>
<feature type="transmembrane region" description="Helical" evidence="1">
    <location>
        <begin position="488"/>
        <end position="510"/>
    </location>
</feature>
<feature type="domain" description="DUF2207" evidence="2">
    <location>
        <begin position="27"/>
        <end position="201"/>
    </location>
</feature>
<dbReference type="Proteomes" id="UP000216498">
    <property type="component" value="Unassembled WGS sequence"/>
</dbReference>
<dbReference type="AlphaFoldDB" id="A0A265NBU5"/>
<dbReference type="EMBL" id="NPMS01000004">
    <property type="protein sequence ID" value="OZU88746.1"/>
    <property type="molecule type" value="Genomic_DNA"/>
</dbReference>
<keyword evidence="1" id="KW-1133">Transmembrane helix</keyword>
<accession>A0A265NBU5</accession>
<reference evidence="3 4" key="1">
    <citation type="submission" date="2017-08" db="EMBL/GenBank/DDBJ databases">
        <title>Virgibacillus indicus sp. nov. and Virgibacillus profoundi sp. nov, two moderately halophilic bacteria isolated from marine sediment by using the Microfluidic Streak Plate.</title>
        <authorList>
            <person name="Xu B."/>
            <person name="Hu B."/>
            <person name="Wang J."/>
            <person name="Zhu Y."/>
            <person name="Huang L."/>
            <person name="Du W."/>
            <person name="Huang Y."/>
        </authorList>
    </citation>
    <scope>NUCLEOTIDE SEQUENCE [LARGE SCALE GENOMIC DNA]</scope>
    <source>
        <strain evidence="3 4">IO3-P2-C2</strain>
    </source>
</reference>
<sequence>MRKLLTSLIIVFSLFIITACSEEKSFSIDDVTINANIDENGNMHVRELYTYTFDGSYEGMTRSIESDVHDFKAYLAEGNDPAMSTENLEPLKMEEEDDAYKIFSESADETKKVLYSYHVEDSVQKYADVAELEYSFFDESNETDLHNVEISIHSPEQNITEHTHYFLHDDDTGILTAAENGIHYTNTVLESGENSIIRFIFPAEQLSNMGIDKDKMMEDKILAEEQELKVRGENLEVNMNKVTPAIWLLIGIVITAAIFLLIVHPNRFRGDKSPDALLRLLENTDPLFVKYLQNSYLPQDSFIAALFSLKQREIITLEEVPSKLNDADKTFRFTWVNDKVNIDMADTYLRNWLFTEEDEHGDYFLLESLLDNEDESENVREERAEHFESNFDKWNGLVQGRTGFQELRNSFKAFSFFSIPLVIISFGLFYYFITIDTISQTEQWAMPAVIGVLAILSLLFNRNKWVLCGYYFVLLLVTAIGFTLTNAVILTLIFYFLSLLALLIVPAYYWNKDIRKLKYAMNTAYTLFKEKRYPVGSDPNKIERRLEYAITLGAGESYGEQCGKAEDVSKLNAYYPLLNNPIYATAAFSTGNLVLYTVAIQSAGSTNTTSSTGGGGAGAF</sequence>
<dbReference type="Pfam" id="PF09972">
    <property type="entry name" value="DUF2207"/>
    <property type="match status" value="1"/>
</dbReference>
<keyword evidence="1" id="KW-0472">Membrane</keyword>
<feature type="transmembrane region" description="Helical" evidence="1">
    <location>
        <begin position="444"/>
        <end position="460"/>
    </location>
</feature>
<feature type="transmembrane region" description="Helical" evidence="1">
    <location>
        <begin position="465"/>
        <end position="482"/>
    </location>
</feature>
<protein>
    <recommendedName>
        <fullName evidence="2">DUF2207 domain-containing protein</fullName>
    </recommendedName>
</protein>
<comment type="caution">
    <text evidence="3">The sequence shown here is derived from an EMBL/GenBank/DDBJ whole genome shotgun (WGS) entry which is preliminary data.</text>
</comment>
<evidence type="ECO:0000313" key="4">
    <source>
        <dbReference type="Proteomes" id="UP000216498"/>
    </source>
</evidence>
<dbReference type="InterPro" id="IPR018702">
    <property type="entry name" value="DUF2207"/>
</dbReference>
<gene>
    <name evidence="3" type="ORF">CIL03_10695</name>
</gene>
<proteinExistence type="predicted"/>
<name>A0A265NBU5_9BACI</name>